<feature type="compositionally biased region" description="Low complexity" evidence="1">
    <location>
        <begin position="55"/>
        <end position="70"/>
    </location>
</feature>
<feature type="region of interest" description="Disordered" evidence="1">
    <location>
        <begin position="1"/>
        <end position="41"/>
    </location>
</feature>
<keyword evidence="3" id="KW-1185">Reference proteome</keyword>
<dbReference type="EMBL" id="JANAVB010024400">
    <property type="protein sequence ID" value="KAJ6822281.1"/>
    <property type="molecule type" value="Genomic_DNA"/>
</dbReference>
<feature type="compositionally biased region" description="Polar residues" evidence="1">
    <location>
        <begin position="87"/>
        <end position="96"/>
    </location>
</feature>
<evidence type="ECO:0000313" key="3">
    <source>
        <dbReference type="Proteomes" id="UP001140949"/>
    </source>
</evidence>
<feature type="compositionally biased region" description="Pro residues" evidence="1">
    <location>
        <begin position="1"/>
        <end position="14"/>
    </location>
</feature>
<comment type="caution">
    <text evidence="2">The sequence shown here is derived from an EMBL/GenBank/DDBJ whole genome shotgun (WGS) entry which is preliminary data.</text>
</comment>
<gene>
    <name evidence="2" type="ORF">M6B38_388600</name>
</gene>
<dbReference type="AlphaFoldDB" id="A0AAX6G288"/>
<keyword evidence="2" id="KW-0675">Receptor</keyword>
<dbReference type="GO" id="GO:0016301">
    <property type="term" value="F:kinase activity"/>
    <property type="evidence" value="ECO:0007669"/>
    <property type="project" value="UniProtKB-KW"/>
</dbReference>
<name>A0AAX6G288_IRIPA</name>
<feature type="region of interest" description="Disordered" evidence="1">
    <location>
        <begin position="55"/>
        <end position="96"/>
    </location>
</feature>
<evidence type="ECO:0000313" key="2">
    <source>
        <dbReference type="EMBL" id="KAJ6822281.1"/>
    </source>
</evidence>
<proteinExistence type="predicted"/>
<sequence>MTTSTPIPPRPPRPFLTAPPRDDTITTASLPYSPPSSRPVTITTIDLPITTHTTYISNTTSPHTPLTTSPDQLRPNVRHAPPRSSIPLPQNTTRKE</sequence>
<reference evidence="2" key="1">
    <citation type="journal article" date="2023" name="GigaByte">
        <title>Genome assembly of the bearded iris, Iris pallida Lam.</title>
        <authorList>
            <person name="Bruccoleri R.E."/>
            <person name="Oakeley E.J."/>
            <person name="Faust A.M.E."/>
            <person name="Altorfer M."/>
            <person name="Dessus-Babus S."/>
            <person name="Burckhardt D."/>
            <person name="Oertli M."/>
            <person name="Naumann U."/>
            <person name="Petersen F."/>
            <person name="Wong J."/>
        </authorList>
    </citation>
    <scope>NUCLEOTIDE SEQUENCE</scope>
    <source>
        <strain evidence="2">GSM-AAB239-AS_SAM_17_03QT</strain>
    </source>
</reference>
<evidence type="ECO:0000256" key="1">
    <source>
        <dbReference type="SAM" id="MobiDB-lite"/>
    </source>
</evidence>
<accession>A0AAX6G288</accession>
<dbReference type="Proteomes" id="UP001140949">
    <property type="component" value="Unassembled WGS sequence"/>
</dbReference>
<reference evidence="2" key="2">
    <citation type="submission" date="2023-04" db="EMBL/GenBank/DDBJ databases">
        <authorList>
            <person name="Bruccoleri R.E."/>
            <person name="Oakeley E.J."/>
            <person name="Faust A.-M."/>
            <person name="Dessus-Babus S."/>
            <person name="Altorfer M."/>
            <person name="Burckhardt D."/>
            <person name="Oertli M."/>
            <person name="Naumann U."/>
            <person name="Petersen F."/>
            <person name="Wong J."/>
        </authorList>
    </citation>
    <scope>NUCLEOTIDE SEQUENCE</scope>
    <source>
        <strain evidence="2">GSM-AAB239-AS_SAM_17_03QT</strain>
        <tissue evidence="2">Leaf</tissue>
    </source>
</reference>
<organism evidence="2 3">
    <name type="scientific">Iris pallida</name>
    <name type="common">Sweet iris</name>
    <dbReference type="NCBI Taxonomy" id="29817"/>
    <lineage>
        <taxon>Eukaryota</taxon>
        <taxon>Viridiplantae</taxon>
        <taxon>Streptophyta</taxon>
        <taxon>Embryophyta</taxon>
        <taxon>Tracheophyta</taxon>
        <taxon>Spermatophyta</taxon>
        <taxon>Magnoliopsida</taxon>
        <taxon>Liliopsida</taxon>
        <taxon>Asparagales</taxon>
        <taxon>Iridaceae</taxon>
        <taxon>Iridoideae</taxon>
        <taxon>Irideae</taxon>
        <taxon>Iris</taxon>
    </lineage>
</organism>
<protein>
    <submittedName>
        <fullName evidence="2">Proline-rich receptor-like protein kinase PERK2</fullName>
    </submittedName>
</protein>
<keyword evidence="2" id="KW-0418">Kinase</keyword>
<keyword evidence="2" id="KW-0808">Transferase</keyword>